<dbReference type="EMBL" id="JBJJXI010000059">
    <property type="protein sequence ID" value="KAL3398713.1"/>
    <property type="molecule type" value="Genomic_DNA"/>
</dbReference>
<evidence type="ECO:0000313" key="1">
    <source>
        <dbReference type="EMBL" id="KAL3398713.1"/>
    </source>
</evidence>
<keyword evidence="2" id="KW-1185">Reference proteome</keyword>
<evidence type="ECO:0000313" key="2">
    <source>
        <dbReference type="Proteomes" id="UP001627154"/>
    </source>
</evidence>
<sequence>MHYFGLEGRSHTANPRARLSIETFMWVRKSYAESTVYIQYIYMQYCAAALVPPALQCAVATATAAAAAASLGHSCIWEHVYLQSETKAAREISRLDGARSLGGAPIPSAAREIRTVARARVRRHSCRCRE</sequence>
<reference evidence="1 2" key="1">
    <citation type="journal article" date="2024" name="bioRxiv">
        <title>A reference genome for Trichogramma kaykai: A tiny desert-dwelling parasitoid wasp with competing sex-ratio distorters.</title>
        <authorList>
            <person name="Culotta J."/>
            <person name="Lindsey A.R."/>
        </authorList>
    </citation>
    <scope>NUCLEOTIDE SEQUENCE [LARGE SCALE GENOMIC DNA]</scope>
    <source>
        <strain evidence="1 2">KSX58</strain>
    </source>
</reference>
<accession>A0ABD2X1I4</accession>
<protein>
    <submittedName>
        <fullName evidence="1">Uncharacterized protein</fullName>
    </submittedName>
</protein>
<proteinExistence type="predicted"/>
<dbReference type="AlphaFoldDB" id="A0ABD2X1I4"/>
<organism evidence="1 2">
    <name type="scientific">Trichogramma kaykai</name>
    <dbReference type="NCBI Taxonomy" id="54128"/>
    <lineage>
        <taxon>Eukaryota</taxon>
        <taxon>Metazoa</taxon>
        <taxon>Ecdysozoa</taxon>
        <taxon>Arthropoda</taxon>
        <taxon>Hexapoda</taxon>
        <taxon>Insecta</taxon>
        <taxon>Pterygota</taxon>
        <taxon>Neoptera</taxon>
        <taxon>Endopterygota</taxon>
        <taxon>Hymenoptera</taxon>
        <taxon>Apocrita</taxon>
        <taxon>Proctotrupomorpha</taxon>
        <taxon>Chalcidoidea</taxon>
        <taxon>Trichogrammatidae</taxon>
        <taxon>Trichogramma</taxon>
    </lineage>
</organism>
<name>A0ABD2X1I4_9HYME</name>
<comment type="caution">
    <text evidence="1">The sequence shown here is derived from an EMBL/GenBank/DDBJ whole genome shotgun (WGS) entry which is preliminary data.</text>
</comment>
<dbReference type="Proteomes" id="UP001627154">
    <property type="component" value="Unassembled WGS sequence"/>
</dbReference>
<gene>
    <name evidence="1" type="ORF">TKK_007839</name>
</gene>